<proteinExistence type="predicted"/>
<dbReference type="AlphaFoldDB" id="A0AAN0Y7X1"/>
<organism evidence="1 2">
    <name type="scientific">Vibrio natriegens NBRC 15636 = ATCC 14048 = DSM 759</name>
    <dbReference type="NCBI Taxonomy" id="1219067"/>
    <lineage>
        <taxon>Bacteria</taxon>
        <taxon>Pseudomonadati</taxon>
        <taxon>Pseudomonadota</taxon>
        <taxon>Gammaproteobacteria</taxon>
        <taxon>Vibrionales</taxon>
        <taxon>Vibrionaceae</taxon>
        <taxon>Vibrio</taxon>
    </lineage>
</organism>
<dbReference type="RefSeq" id="WP_020334181.1">
    <property type="nucleotide sequence ID" value="NZ_ATFJ01000017.1"/>
</dbReference>
<evidence type="ECO:0000313" key="1">
    <source>
        <dbReference type="EMBL" id="ANQ15386.1"/>
    </source>
</evidence>
<gene>
    <name evidence="1" type="ORF">BA890_22040</name>
</gene>
<dbReference type="EMBL" id="CP016346">
    <property type="protein sequence ID" value="ANQ15386.1"/>
    <property type="molecule type" value="Genomic_DNA"/>
</dbReference>
<evidence type="ECO:0000313" key="2">
    <source>
        <dbReference type="Proteomes" id="UP000092741"/>
    </source>
</evidence>
<name>A0AAN0Y7X1_VIBNA</name>
<dbReference type="GeneID" id="70914766"/>
<keyword evidence="2" id="KW-1185">Reference proteome</keyword>
<dbReference type="Proteomes" id="UP000092741">
    <property type="component" value="Chromosome 2"/>
</dbReference>
<reference evidence="1 2" key="1">
    <citation type="submission" date="2016-07" db="EMBL/GenBank/DDBJ databases">
        <title>Developing Vibrio natriegens as a novel, fast-growing host for biotechnology.</title>
        <authorList>
            <person name="Weinstock M.T."/>
            <person name="Hesek E.D."/>
            <person name="Wilson C.M."/>
            <person name="Gibson D.G."/>
        </authorList>
    </citation>
    <scope>NUCLEOTIDE SEQUENCE [LARGE SCALE GENOMIC DNA]</scope>
    <source>
        <strain evidence="1 2">ATCC 14048</strain>
    </source>
</reference>
<dbReference type="KEGG" id="vna:PN96_18190"/>
<protein>
    <submittedName>
        <fullName evidence="1">Uncharacterized protein</fullName>
    </submittedName>
</protein>
<sequence length="98" mass="10733">MDNPQKYILVLISLTAVLLLLWLSASNTERTVTATVINNTLTQSLDGQRRYLTINSPETGQQRVSVPTSVVCPVGSTVTLSQATETTIEQSFSFVRCD</sequence>
<accession>A0AAN0Y7X1</accession>